<feature type="transmembrane region" description="Helical" evidence="1">
    <location>
        <begin position="49"/>
        <end position="70"/>
    </location>
</feature>
<keyword evidence="1" id="KW-1133">Transmembrane helix</keyword>
<keyword evidence="1" id="KW-0812">Transmembrane</keyword>
<reference evidence="3" key="2">
    <citation type="journal article" date="2016" name="Int. J. Syst. Evol. Microbiol.">
        <title>Complete genome sequence and cell structure of Limnochorda pilosa, a Gram-negative spore-former within the phylum Firmicutes.</title>
        <authorList>
            <person name="Watanabe M."/>
            <person name="Kojima H."/>
            <person name="Fukui M."/>
        </authorList>
    </citation>
    <scope>NUCLEOTIDE SEQUENCE [LARGE SCALE GENOMIC DNA]</scope>
    <source>
        <strain evidence="3">HC45</strain>
    </source>
</reference>
<keyword evidence="1" id="KW-0472">Membrane</keyword>
<gene>
    <name evidence="2" type="ORF">LIP_0688</name>
</gene>
<dbReference type="RefSeq" id="WP_068134257.1">
    <property type="nucleotide sequence ID" value="NZ_AP014924.1"/>
</dbReference>
<organism evidence="2 3">
    <name type="scientific">Limnochorda pilosa</name>
    <dbReference type="NCBI Taxonomy" id="1555112"/>
    <lineage>
        <taxon>Bacteria</taxon>
        <taxon>Bacillati</taxon>
        <taxon>Bacillota</taxon>
        <taxon>Limnochordia</taxon>
        <taxon>Limnochordales</taxon>
        <taxon>Limnochordaceae</taxon>
        <taxon>Limnochorda</taxon>
    </lineage>
</organism>
<dbReference type="KEGG" id="lpil:LIP_0688"/>
<accession>A0A0K2SHH6</accession>
<name>A0A0K2SHH6_LIMPI</name>
<keyword evidence="3" id="KW-1185">Reference proteome</keyword>
<evidence type="ECO:0000256" key="1">
    <source>
        <dbReference type="SAM" id="Phobius"/>
    </source>
</evidence>
<dbReference type="Proteomes" id="UP000065807">
    <property type="component" value="Chromosome"/>
</dbReference>
<dbReference type="STRING" id="1555112.LIP_0688"/>
<sequence length="129" mass="13830">MQSLGSFDRLIGQIHGILGEVLLGAAVFGILVALGEIGAGREPRWSRRFLGALSIVLALQWLLGVANYVLAPPLRRPELGHPGLMTVLVGFVQWGNGRLRRGGERAGWLVAGLLAVTAAAMYMGMQMVR</sequence>
<feature type="transmembrane region" description="Helical" evidence="1">
    <location>
        <begin position="12"/>
        <end position="37"/>
    </location>
</feature>
<dbReference type="EMBL" id="AP014924">
    <property type="protein sequence ID" value="BAS26545.1"/>
    <property type="molecule type" value="Genomic_DNA"/>
</dbReference>
<evidence type="ECO:0000313" key="3">
    <source>
        <dbReference type="Proteomes" id="UP000065807"/>
    </source>
</evidence>
<evidence type="ECO:0000313" key="2">
    <source>
        <dbReference type="EMBL" id="BAS26545.1"/>
    </source>
</evidence>
<dbReference type="AlphaFoldDB" id="A0A0K2SHH6"/>
<proteinExistence type="predicted"/>
<reference evidence="3" key="1">
    <citation type="submission" date="2015-07" db="EMBL/GenBank/DDBJ databases">
        <title>Complete genome sequence and phylogenetic analysis of Limnochorda pilosa.</title>
        <authorList>
            <person name="Watanabe M."/>
            <person name="Kojima H."/>
            <person name="Fukui M."/>
        </authorList>
    </citation>
    <scope>NUCLEOTIDE SEQUENCE [LARGE SCALE GENOMIC DNA]</scope>
    <source>
        <strain evidence="3">HC45</strain>
    </source>
</reference>
<feature type="transmembrane region" description="Helical" evidence="1">
    <location>
        <begin position="106"/>
        <end position="125"/>
    </location>
</feature>
<protein>
    <submittedName>
        <fullName evidence="2">Uncharacterized protein</fullName>
    </submittedName>
</protein>